<dbReference type="PANTHER" id="PTHR43289">
    <property type="entry name" value="MITOGEN-ACTIVATED PROTEIN KINASE KINASE KINASE 20-RELATED"/>
    <property type="match status" value="1"/>
</dbReference>
<dbReference type="CDD" id="cd14014">
    <property type="entry name" value="STKc_PknB_like"/>
    <property type="match status" value="1"/>
</dbReference>
<name>L7VWG2_9BACT</name>
<evidence type="ECO:0000256" key="3">
    <source>
        <dbReference type="ARBA" id="ARBA00022777"/>
    </source>
</evidence>
<dbReference type="InterPro" id="IPR008271">
    <property type="entry name" value="Ser/Thr_kinase_AS"/>
</dbReference>
<keyword evidence="2" id="KW-0547">Nucleotide-binding</keyword>
<dbReference type="EMBL" id="JX649881">
    <property type="protein sequence ID" value="AGC71726.1"/>
    <property type="molecule type" value="Genomic_DNA"/>
</dbReference>
<dbReference type="Gene3D" id="1.10.510.10">
    <property type="entry name" value="Transferase(Phosphotransferase) domain 1"/>
    <property type="match status" value="1"/>
</dbReference>
<protein>
    <submittedName>
        <fullName evidence="6">Serine/threonine-protein kinase Pkn3</fullName>
    </submittedName>
</protein>
<dbReference type="PROSITE" id="PS00108">
    <property type="entry name" value="PROTEIN_KINASE_ST"/>
    <property type="match status" value="1"/>
</dbReference>
<dbReference type="SUPFAM" id="SSF56112">
    <property type="entry name" value="Protein kinase-like (PK-like)"/>
    <property type="match status" value="1"/>
</dbReference>
<keyword evidence="3 6" id="KW-0418">Kinase</keyword>
<dbReference type="InterPro" id="IPR000719">
    <property type="entry name" value="Prot_kinase_dom"/>
</dbReference>
<reference evidence="6" key="1">
    <citation type="submission" date="2012-09" db="EMBL/GenBank/DDBJ databases">
        <title>Metagenomic Characterization of a Microbial Community in Wastewater Detects High Levels of Antibiotic Resistance.</title>
        <authorList>
            <person name="Abrams M."/>
            <person name="Caldwell A."/>
            <person name="Vandaei E."/>
            <person name="Lee W."/>
            <person name="Perrott J."/>
            <person name="Khan S.Y."/>
            <person name="Ta J."/>
            <person name="Romero D."/>
            <person name="Nguyen V."/>
            <person name="Pourmand N."/>
            <person name="Ouverney C.C."/>
        </authorList>
    </citation>
    <scope>NUCLEOTIDE SEQUENCE</scope>
</reference>
<organism evidence="6">
    <name type="scientific">uncultured bacterium A1Q1_fos_504</name>
    <dbReference type="NCBI Taxonomy" id="1256580"/>
    <lineage>
        <taxon>Bacteria</taxon>
        <taxon>environmental samples</taxon>
    </lineage>
</organism>
<dbReference type="GO" id="GO:0005524">
    <property type="term" value="F:ATP binding"/>
    <property type="evidence" value="ECO:0007669"/>
    <property type="project" value="UniProtKB-KW"/>
</dbReference>
<evidence type="ECO:0000256" key="4">
    <source>
        <dbReference type="ARBA" id="ARBA00022840"/>
    </source>
</evidence>
<keyword evidence="1" id="KW-0808">Transferase</keyword>
<evidence type="ECO:0000259" key="5">
    <source>
        <dbReference type="PROSITE" id="PS50011"/>
    </source>
</evidence>
<feature type="domain" description="Protein kinase" evidence="5">
    <location>
        <begin position="1"/>
        <end position="243"/>
    </location>
</feature>
<evidence type="ECO:0000256" key="2">
    <source>
        <dbReference type="ARBA" id="ARBA00022741"/>
    </source>
</evidence>
<dbReference type="AlphaFoldDB" id="L7VWG2"/>
<dbReference type="GO" id="GO:0004674">
    <property type="term" value="F:protein serine/threonine kinase activity"/>
    <property type="evidence" value="ECO:0007669"/>
    <property type="project" value="TreeGrafter"/>
</dbReference>
<evidence type="ECO:0000313" key="6">
    <source>
        <dbReference type="EMBL" id="AGC71726.1"/>
    </source>
</evidence>
<dbReference type="SMART" id="SM00220">
    <property type="entry name" value="S_TKc"/>
    <property type="match status" value="1"/>
</dbReference>
<sequence length="259" mass="28922">MGFGVWGLGLVGRFRREMRAVAALRHPHLVELLDLGWDEVGGYFVVMELLRGESLLDRIERLGARPLPEIDRILSQVLPALQHAHDAGVIHRDIKAENIFLEERPDGVFARLLDFGLAKIDAEAAHDSLLLEATDQLTRPDQALGSPATMSPEQVMNLGVDYRSDLYSLGVVLFEMLTAELPFDSDKPLLIMQKHVHEAPPKPSSRKDGRWIPTSLDDLVLSCLSKRPSQRPQSALDLLQQWQGCLAASQASFKRTMAY</sequence>
<dbReference type="InterPro" id="IPR011009">
    <property type="entry name" value="Kinase-like_dom_sf"/>
</dbReference>
<proteinExistence type="predicted"/>
<dbReference type="Gene3D" id="3.30.200.20">
    <property type="entry name" value="Phosphorylase Kinase, domain 1"/>
    <property type="match status" value="1"/>
</dbReference>
<accession>L7VWG2</accession>
<evidence type="ECO:0000256" key="1">
    <source>
        <dbReference type="ARBA" id="ARBA00022679"/>
    </source>
</evidence>
<dbReference type="PROSITE" id="PS50011">
    <property type="entry name" value="PROTEIN_KINASE_DOM"/>
    <property type="match status" value="1"/>
</dbReference>
<dbReference type="PANTHER" id="PTHR43289:SF6">
    <property type="entry name" value="SERINE_THREONINE-PROTEIN KINASE NEKL-3"/>
    <property type="match status" value="1"/>
</dbReference>
<dbReference type="Pfam" id="PF00069">
    <property type="entry name" value="Pkinase"/>
    <property type="match status" value="1"/>
</dbReference>
<keyword evidence="4" id="KW-0067">ATP-binding</keyword>